<keyword evidence="2 4" id="KW-0560">Oxidoreductase</keyword>
<dbReference type="InterPro" id="IPR015590">
    <property type="entry name" value="Aldehyde_DH_dom"/>
</dbReference>
<dbReference type="InterPro" id="IPR016161">
    <property type="entry name" value="Ald_DH/histidinol_DH"/>
</dbReference>
<sequence>MTAGTGTTGTPAAPVHDLAGLTRLVTGDPGDTVPVVEVFTGTPVASLPQSSEADVDRAFARTRSAQADWARWPVRDRLAVFERFHRLVLEHHRTIADLIQIETGKSRRMAFEELCDIPMATSHYLKHARRLLRPVRHPGAIPFVSTSTEVRKPRGVVGVIAPWNFPFAIGYCDAIPALMAGNGIVLKPDNRTPLSPAYGLKLLREAGIPEGLVQIVCGDGPVVGPAVVDRADFVMFTGSEATGRRVAAQAAGRLIESCMELGGKNPMIVLPDADLGAAVDSAIPGVFNNTGQLCLHVERIYVHASRYPEFRDRFVARVAEMRVGAGYGFDAEMGGLVSEEHRDRVAAHVEQARARGARVLTGGRARPDLGPTFYEPTVLENVTPRMDLFAEETFGPVVALYPFASVDEAVRLANNTRYGLSASVWGRDLRAARAVGARLEAGHVNVNDSAALAYATKNAPSGGFKASGIGVRNGDQGLLKFTESTNVATLKRQVLTPPPNQPYEKYVTSTLAMLRTMRRFRLR</sequence>
<protein>
    <submittedName>
        <fullName evidence="6">Succinate-semialdehyde dehydrogenase/glutarate-semialdehyde dehydrogenase</fullName>
        <ecNumber evidence="6">1.2.1.16</ecNumber>
        <ecNumber evidence="6">1.2.1.20</ecNumber>
        <ecNumber evidence="6">1.2.1.79</ecNumber>
    </submittedName>
</protein>
<reference evidence="6 7" key="1">
    <citation type="submission" date="2020-08" db="EMBL/GenBank/DDBJ databases">
        <title>Sequencing the genomes of 1000 actinobacteria strains.</title>
        <authorList>
            <person name="Klenk H.-P."/>
        </authorList>
    </citation>
    <scope>NUCLEOTIDE SEQUENCE [LARGE SCALE GENOMIC DNA]</scope>
    <source>
        <strain evidence="6 7">DSM 43582</strain>
    </source>
</reference>
<dbReference type="SUPFAM" id="SSF53720">
    <property type="entry name" value="ALDH-like"/>
    <property type="match status" value="1"/>
</dbReference>
<dbReference type="NCBIfam" id="NF006916">
    <property type="entry name" value="PRK09407.1"/>
    <property type="match status" value="1"/>
</dbReference>
<organism evidence="6 7">
    <name type="scientific">Nocardia transvalensis</name>
    <dbReference type="NCBI Taxonomy" id="37333"/>
    <lineage>
        <taxon>Bacteria</taxon>
        <taxon>Bacillati</taxon>
        <taxon>Actinomycetota</taxon>
        <taxon>Actinomycetes</taxon>
        <taxon>Mycobacteriales</taxon>
        <taxon>Nocardiaceae</taxon>
        <taxon>Nocardia</taxon>
    </lineage>
</organism>
<dbReference type="RefSeq" id="WP_040747406.1">
    <property type="nucleotide sequence ID" value="NZ_JACHIT010000002.1"/>
</dbReference>
<feature type="active site" evidence="3">
    <location>
        <position position="260"/>
    </location>
</feature>
<dbReference type="Proteomes" id="UP000540412">
    <property type="component" value="Unassembled WGS sequence"/>
</dbReference>
<feature type="domain" description="Aldehyde dehydrogenase" evidence="5">
    <location>
        <begin position="29"/>
        <end position="487"/>
    </location>
</feature>
<dbReference type="InterPro" id="IPR016162">
    <property type="entry name" value="Ald_DH_N"/>
</dbReference>
<dbReference type="Gene3D" id="3.40.605.10">
    <property type="entry name" value="Aldehyde Dehydrogenase, Chain A, domain 1"/>
    <property type="match status" value="1"/>
</dbReference>
<accession>A0A7W9UM45</accession>
<dbReference type="EMBL" id="JACHIT010000002">
    <property type="protein sequence ID" value="MBB5918213.1"/>
    <property type="molecule type" value="Genomic_DNA"/>
</dbReference>
<comment type="caution">
    <text evidence="6">The sequence shown here is derived from an EMBL/GenBank/DDBJ whole genome shotgun (WGS) entry which is preliminary data.</text>
</comment>
<dbReference type="EC" id="1.2.1.20" evidence="6"/>
<evidence type="ECO:0000256" key="3">
    <source>
        <dbReference type="PROSITE-ProRule" id="PRU10007"/>
    </source>
</evidence>
<name>A0A7W9UM45_9NOCA</name>
<dbReference type="PANTHER" id="PTHR11699">
    <property type="entry name" value="ALDEHYDE DEHYDROGENASE-RELATED"/>
    <property type="match status" value="1"/>
</dbReference>
<dbReference type="GO" id="GO:0036243">
    <property type="term" value="F:succinate-semialdehyde dehydrogenase (NADP+) activity"/>
    <property type="evidence" value="ECO:0007669"/>
    <property type="project" value="UniProtKB-EC"/>
</dbReference>
<dbReference type="AlphaFoldDB" id="A0A7W9UM45"/>
<evidence type="ECO:0000313" key="6">
    <source>
        <dbReference type="EMBL" id="MBB5918213.1"/>
    </source>
</evidence>
<dbReference type="EC" id="1.2.1.16" evidence="6"/>
<dbReference type="Gene3D" id="3.40.309.10">
    <property type="entry name" value="Aldehyde Dehydrogenase, Chain A, domain 2"/>
    <property type="match status" value="1"/>
</dbReference>
<dbReference type="InterPro" id="IPR029510">
    <property type="entry name" value="Ald_DH_CS_GLU"/>
</dbReference>
<dbReference type="PROSITE" id="PS00687">
    <property type="entry name" value="ALDEHYDE_DEHYDR_GLU"/>
    <property type="match status" value="1"/>
</dbReference>
<gene>
    <name evidence="6" type="ORF">BJY24_007125</name>
</gene>
<evidence type="ECO:0000256" key="2">
    <source>
        <dbReference type="ARBA" id="ARBA00023002"/>
    </source>
</evidence>
<keyword evidence="7" id="KW-1185">Reference proteome</keyword>
<dbReference type="Pfam" id="PF00171">
    <property type="entry name" value="Aldedh"/>
    <property type="match status" value="1"/>
</dbReference>
<dbReference type="GO" id="GO:0102810">
    <property type="term" value="F:glutarate-semialdehyde dehydrogenase (NADP+) activity"/>
    <property type="evidence" value="ECO:0007669"/>
    <property type="project" value="UniProtKB-EC"/>
</dbReference>
<dbReference type="EC" id="1.2.1.79" evidence="6"/>
<evidence type="ECO:0000259" key="5">
    <source>
        <dbReference type="Pfam" id="PF00171"/>
    </source>
</evidence>
<comment type="similarity">
    <text evidence="1 4">Belongs to the aldehyde dehydrogenase family.</text>
</comment>
<evidence type="ECO:0000256" key="4">
    <source>
        <dbReference type="RuleBase" id="RU003345"/>
    </source>
</evidence>
<evidence type="ECO:0000313" key="7">
    <source>
        <dbReference type="Proteomes" id="UP000540412"/>
    </source>
</evidence>
<proteinExistence type="inferred from homology"/>
<evidence type="ECO:0000256" key="1">
    <source>
        <dbReference type="ARBA" id="ARBA00009986"/>
    </source>
</evidence>
<dbReference type="FunFam" id="3.40.309.10:FF:000009">
    <property type="entry name" value="Aldehyde dehydrogenase A"/>
    <property type="match status" value="1"/>
</dbReference>
<dbReference type="InterPro" id="IPR016163">
    <property type="entry name" value="Ald_DH_C"/>
</dbReference>